<evidence type="ECO:0000313" key="1">
    <source>
        <dbReference type="EMBL" id="GAF94332.1"/>
    </source>
</evidence>
<dbReference type="EMBL" id="BARS01011841">
    <property type="protein sequence ID" value="GAF94332.1"/>
    <property type="molecule type" value="Genomic_DNA"/>
</dbReference>
<comment type="caution">
    <text evidence="1">The sequence shown here is derived from an EMBL/GenBank/DDBJ whole genome shotgun (WGS) entry which is preliminary data.</text>
</comment>
<reference evidence="1" key="1">
    <citation type="journal article" date="2014" name="Front. Microbiol.">
        <title>High frequency of phylogenetically diverse reductive dehalogenase-homologous genes in deep subseafloor sedimentary metagenomes.</title>
        <authorList>
            <person name="Kawai M."/>
            <person name="Futagami T."/>
            <person name="Toyoda A."/>
            <person name="Takaki Y."/>
            <person name="Nishi S."/>
            <person name="Hori S."/>
            <person name="Arai W."/>
            <person name="Tsubouchi T."/>
            <person name="Morono Y."/>
            <person name="Uchiyama I."/>
            <person name="Ito T."/>
            <person name="Fujiyama A."/>
            <person name="Inagaki F."/>
            <person name="Takami H."/>
        </authorList>
    </citation>
    <scope>NUCLEOTIDE SEQUENCE</scope>
    <source>
        <strain evidence="1">Expedition CK06-06</strain>
    </source>
</reference>
<dbReference type="AlphaFoldDB" id="X0U1P6"/>
<feature type="non-terminal residue" evidence="1">
    <location>
        <position position="43"/>
    </location>
</feature>
<accession>X0U1P6</accession>
<proteinExistence type="predicted"/>
<organism evidence="1">
    <name type="scientific">marine sediment metagenome</name>
    <dbReference type="NCBI Taxonomy" id="412755"/>
    <lineage>
        <taxon>unclassified sequences</taxon>
        <taxon>metagenomes</taxon>
        <taxon>ecological metagenomes</taxon>
    </lineage>
</organism>
<sequence length="43" mass="4859">MKNLLTIIFIFVSFAGFSQYKIANDLLLMDGSDSILLNPDYDT</sequence>
<protein>
    <submittedName>
        <fullName evidence="1">Uncharacterized protein</fullName>
    </submittedName>
</protein>
<gene>
    <name evidence="1" type="ORF">S01H1_21374</name>
</gene>
<name>X0U1P6_9ZZZZ</name>